<keyword evidence="2" id="KW-0732">Signal</keyword>
<dbReference type="PROSITE" id="PS50213">
    <property type="entry name" value="FAS1"/>
    <property type="match status" value="1"/>
</dbReference>
<evidence type="ECO:0000256" key="1">
    <source>
        <dbReference type="SAM" id="MobiDB-lite"/>
    </source>
</evidence>
<dbReference type="InterPro" id="IPR036378">
    <property type="entry name" value="FAS1_dom_sf"/>
</dbReference>
<protein>
    <submittedName>
        <fullName evidence="4">Fasciclin domain-containing protein</fullName>
    </submittedName>
</protein>
<dbReference type="SMART" id="SM00554">
    <property type="entry name" value="FAS1"/>
    <property type="match status" value="1"/>
</dbReference>
<gene>
    <name evidence="4" type="ORF">E1267_29325</name>
</gene>
<dbReference type="EMBL" id="SMJZ01000134">
    <property type="protein sequence ID" value="TDC02470.1"/>
    <property type="molecule type" value="Genomic_DNA"/>
</dbReference>
<dbReference type="OrthoDB" id="9800666at2"/>
<name>A0A4R4N5W8_9ACTN</name>
<dbReference type="AlphaFoldDB" id="A0A4R4N5W8"/>
<dbReference type="Pfam" id="PF02469">
    <property type="entry name" value="Fasciclin"/>
    <property type="match status" value="1"/>
</dbReference>
<dbReference type="PANTHER" id="PTHR10900">
    <property type="entry name" value="PERIOSTIN-RELATED"/>
    <property type="match status" value="1"/>
</dbReference>
<dbReference type="GO" id="GO:0005615">
    <property type="term" value="C:extracellular space"/>
    <property type="evidence" value="ECO:0007669"/>
    <property type="project" value="TreeGrafter"/>
</dbReference>
<feature type="compositionally biased region" description="Low complexity" evidence="1">
    <location>
        <begin position="18"/>
        <end position="45"/>
    </location>
</feature>
<feature type="domain" description="FAS1" evidence="3">
    <location>
        <begin position="68"/>
        <end position="198"/>
    </location>
</feature>
<dbReference type="RefSeq" id="WP_132337087.1">
    <property type="nucleotide sequence ID" value="NZ_SMJZ01000134.1"/>
</dbReference>
<dbReference type="Proteomes" id="UP000295157">
    <property type="component" value="Unassembled WGS sequence"/>
</dbReference>
<evidence type="ECO:0000259" key="3">
    <source>
        <dbReference type="PROSITE" id="PS50213"/>
    </source>
</evidence>
<dbReference type="InterPro" id="IPR050904">
    <property type="entry name" value="Adhesion/Biosynth-related"/>
</dbReference>
<dbReference type="GO" id="GO:0007155">
    <property type="term" value="P:cell adhesion"/>
    <property type="evidence" value="ECO:0007669"/>
    <property type="project" value="TreeGrafter"/>
</dbReference>
<feature type="chain" id="PRO_5020457432" evidence="2">
    <location>
        <begin position="22"/>
        <end position="201"/>
    </location>
</feature>
<organism evidence="4 5">
    <name type="scientific">Nonomuraea longispora</name>
    <dbReference type="NCBI Taxonomy" id="1848320"/>
    <lineage>
        <taxon>Bacteria</taxon>
        <taxon>Bacillati</taxon>
        <taxon>Actinomycetota</taxon>
        <taxon>Actinomycetes</taxon>
        <taxon>Streptosporangiales</taxon>
        <taxon>Streptosporangiaceae</taxon>
        <taxon>Nonomuraea</taxon>
    </lineage>
</organism>
<keyword evidence="5" id="KW-1185">Reference proteome</keyword>
<dbReference type="Gene3D" id="2.30.180.10">
    <property type="entry name" value="FAS1 domain"/>
    <property type="match status" value="1"/>
</dbReference>
<dbReference type="GO" id="GO:0050839">
    <property type="term" value="F:cell adhesion molecule binding"/>
    <property type="evidence" value="ECO:0007669"/>
    <property type="project" value="TreeGrafter"/>
</dbReference>
<dbReference type="PANTHER" id="PTHR10900:SF77">
    <property type="entry name" value="FI19380P1"/>
    <property type="match status" value="1"/>
</dbReference>
<dbReference type="FunFam" id="2.30.180.10:FF:000032">
    <property type="entry name" value="Fasciclin domain-containing protein, putative"/>
    <property type="match status" value="1"/>
</dbReference>
<evidence type="ECO:0000313" key="4">
    <source>
        <dbReference type="EMBL" id="TDC02470.1"/>
    </source>
</evidence>
<accession>A0A4R4N5W8</accession>
<comment type="caution">
    <text evidence="4">The sequence shown here is derived from an EMBL/GenBank/DDBJ whole genome shotgun (WGS) entry which is preliminary data.</text>
</comment>
<feature type="region of interest" description="Disordered" evidence="1">
    <location>
        <begin position="18"/>
        <end position="54"/>
    </location>
</feature>
<feature type="signal peptide" evidence="2">
    <location>
        <begin position="1"/>
        <end position="21"/>
    </location>
</feature>
<reference evidence="4 5" key="1">
    <citation type="submission" date="2019-02" db="EMBL/GenBank/DDBJ databases">
        <title>Draft genome sequences of novel Actinobacteria.</title>
        <authorList>
            <person name="Sahin N."/>
            <person name="Ay H."/>
            <person name="Saygin H."/>
        </authorList>
    </citation>
    <scope>NUCLEOTIDE SEQUENCE [LARGE SCALE GENOMIC DNA]</scope>
    <source>
        <strain evidence="4 5">KC201</strain>
    </source>
</reference>
<dbReference type="InterPro" id="IPR000782">
    <property type="entry name" value="FAS1_domain"/>
</dbReference>
<dbReference type="GO" id="GO:0031012">
    <property type="term" value="C:extracellular matrix"/>
    <property type="evidence" value="ECO:0007669"/>
    <property type="project" value="TreeGrafter"/>
</dbReference>
<evidence type="ECO:0000313" key="5">
    <source>
        <dbReference type="Proteomes" id="UP000295157"/>
    </source>
</evidence>
<dbReference type="SUPFAM" id="SSF82153">
    <property type="entry name" value="FAS1 domain"/>
    <property type="match status" value="1"/>
</dbReference>
<evidence type="ECO:0000256" key="2">
    <source>
        <dbReference type="SAM" id="SignalP"/>
    </source>
</evidence>
<dbReference type="GO" id="GO:0030198">
    <property type="term" value="P:extracellular matrix organization"/>
    <property type="evidence" value="ECO:0007669"/>
    <property type="project" value="TreeGrafter"/>
</dbReference>
<proteinExistence type="predicted"/>
<sequence length="201" mass="20520">MLLAAALALTASTAGMTGASALSPTLSSPAPSPDSSPGTSPDTSPGPGGAPIGPGCSALESSLPNIADQTAGSALSEVPDLSSLDEAVQEANLADRLDQAEEITIFAPDNKAFEAIPQDARDQLMGDNEELTRVLTYHVVEGKKTPADLQEEGTLTSLEGGELTVKGSGEDLTVNDAKVVCGNIQTQNATIYVIDKVLMPE</sequence>